<name>A0A5C3MR15_9AGAR</name>
<dbReference type="GO" id="GO:0016747">
    <property type="term" value="F:acyltransferase activity, transferring groups other than amino-acyl groups"/>
    <property type="evidence" value="ECO:0007669"/>
    <property type="project" value="InterPro"/>
</dbReference>
<dbReference type="InterPro" id="IPR052523">
    <property type="entry name" value="Trichothecene_AcTrans"/>
</dbReference>
<evidence type="ECO:0000259" key="1">
    <source>
        <dbReference type="Pfam" id="PF13508"/>
    </source>
</evidence>
<dbReference type="Pfam" id="PF13508">
    <property type="entry name" value="Acetyltransf_7"/>
    <property type="match status" value="1"/>
</dbReference>
<feature type="domain" description="N-acetyltransferase" evidence="1">
    <location>
        <begin position="142"/>
        <end position="196"/>
    </location>
</feature>
<dbReference type="OrthoDB" id="2744543at2759"/>
<dbReference type="EMBL" id="ML213591">
    <property type="protein sequence ID" value="TFK43701.1"/>
    <property type="molecule type" value="Genomic_DNA"/>
</dbReference>
<dbReference type="Gene3D" id="3.40.630.30">
    <property type="match status" value="1"/>
</dbReference>
<evidence type="ECO:0000313" key="2">
    <source>
        <dbReference type="EMBL" id="TFK43701.1"/>
    </source>
</evidence>
<dbReference type="PANTHER" id="PTHR42791">
    <property type="entry name" value="GNAT FAMILY ACETYLTRANSFERASE"/>
    <property type="match status" value="1"/>
</dbReference>
<keyword evidence="3" id="KW-1185">Reference proteome</keyword>
<reference evidence="2 3" key="1">
    <citation type="journal article" date="2019" name="Nat. Ecol. Evol.">
        <title>Megaphylogeny resolves global patterns of mushroom evolution.</title>
        <authorList>
            <person name="Varga T."/>
            <person name="Krizsan K."/>
            <person name="Foldi C."/>
            <person name="Dima B."/>
            <person name="Sanchez-Garcia M."/>
            <person name="Sanchez-Ramirez S."/>
            <person name="Szollosi G.J."/>
            <person name="Szarkandi J.G."/>
            <person name="Papp V."/>
            <person name="Albert L."/>
            <person name="Andreopoulos W."/>
            <person name="Angelini C."/>
            <person name="Antonin V."/>
            <person name="Barry K.W."/>
            <person name="Bougher N.L."/>
            <person name="Buchanan P."/>
            <person name="Buyck B."/>
            <person name="Bense V."/>
            <person name="Catcheside P."/>
            <person name="Chovatia M."/>
            <person name="Cooper J."/>
            <person name="Damon W."/>
            <person name="Desjardin D."/>
            <person name="Finy P."/>
            <person name="Geml J."/>
            <person name="Haridas S."/>
            <person name="Hughes K."/>
            <person name="Justo A."/>
            <person name="Karasinski D."/>
            <person name="Kautmanova I."/>
            <person name="Kiss B."/>
            <person name="Kocsube S."/>
            <person name="Kotiranta H."/>
            <person name="LaButti K.M."/>
            <person name="Lechner B.E."/>
            <person name="Liimatainen K."/>
            <person name="Lipzen A."/>
            <person name="Lukacs Z."/>
            <person name="Mihaltcheva S."/>
            <person name="Morgado L.N."/>
            <person name="Niskanen T."/>
            <person name="Noordeloos M.E."/>
            <person name="Ohm R.A."/>
            <person name="Ortiz-Santana B."/>
            <person name="Ovrebo C."/>
            <person name="Racz N."/>
            <person name="Riley R."/>
            <person name="Savchenko A."/>
            <person name="Shiryaev A."/>
            <person name="Soop K."/>
            <person name="Spirin V."/>
            <person name="Szebenyi C."/>
            <person name="Tomsovsky M."/>
            <person name="Tulloss R.E."/>
            <person name="Uehling J."/>
            <person name="Grigoriev I.V."/>
            <person name="Vagvolgyi C."/>
            <person name="Papp T."/>
            <person name="Martin F.M."/>
            <person name="Miettinen O."/>
            <person name="Hibbett D.S."/>
            <person name="Nagy L.G."/>
        </authorList>
    </citation>
    <scope>NUCLEOTIDE SEQUENCE [LARGE SCALE GENOMIC DNA]</scope>
    <source>
        <strain evidence="2 3">CBS 166.37</strain>
    </source>
</reference>
<gene>
    <name evidence="2" type="ORF">BDQ12DRAFT_191612</name>
</gene>
<organism evidence="2 3">
    <name type="scientific">Crucibulum laeve</name>
    <dbReference type="NCBI Taxonomy" id="68775"/>
    <lineage>
        <taxon>Eukaryota</taxon>
        <taxon>Fungi</taxon>
        <taxon>Dikarya</taxon>
        <taxon>Basidiomycota</taxon>
        <taxon>Agaricomycotina</taxon>
        <taxon>Agaricomycetes</taxon>
        <taxon>Agaricomycetidae</taxon>
        <taxon>Agaricales</taxon>
        <taxon>Agaricineae</taxon>
        <taxon>Nidulariaceae</taxon>
        <taxon>Crucibulum</taxon>
    </lineage>
</organism>
<protein>
    <recommendedName>
        <fullName evidence="1">N-acetyltransferase domain-containing protein</fullName>
    </recommendedName>
</protein>
<dbReference type="InterPro" id="IPR000182">
    <property type="entry name" value="GNAT_dom"/>
</dbReference>
<evidence type="ECO:0000313" key="3">
    <source>
        <dbReference type="Proteomes" id="UP000308652"/>
    </source>
</evidence>
<dbReference type="STRING" id="68775.A0A5C3MR15"/>
<dbReference type="Proteomes" id="UP000308652">
    <property type="component" value="Unassembled WGS sequence"/>
</dbReference>
<dbReference type="PANTHER" id="PTHR42791:SF1">
    <property type="entry name" value="N-ACETYLTRANSFERASE DOMAIN-CONTAINING PROTEIN"/>
    <property type="match status" value="1"/>
</dbReference>
<dbReference type="InterPro" id="IPR016181">
    <property type="entry name" value="Acyl_CoA_acyltransferase"/>
</dbReference>
<dbReference type="CDD" id="cd04301">
    <property type="entry name" value="NAT_SF"/>
    <property type="match status" value="1"/>
</dbReference>
<sequence>MSVVAGPVVVPLKRSDIAKAIRTWDDAFKDDPLIRYVEGETPRPKPKPLKKGVMTAFLTIWRRRKISLTIKAGSALIIATPAKNQSGPPTPGDRVLDWIAGLMVKIWGRLGSAEQHKRQKEFQDKVKDAISKHLGDRVNDMLYLEIVATEPASQGRGYGGALVDAVTAVADSLLQESYLVSSNIANTEFYNSHGFKTARDILIGDQNPNWRKPPVVVKLMVRAIGGHNDEKYCDGIM</sequence>
<accession>A0A5C3MR15</accession>
<proteinExistence type="predicted"/>
<dbReference type="AlphaFoldDB" id="A0A5C3MR15"/>
<dbReference type="SUPFAM" id="SSF55729">
    <property type="entry name" value="Acyl-CoA N-acyltransferases (Nat)"/>
    <property type="match status" value="1"/>
</dbReference>